<dbReference type="InterPro" id="IPR057507">
    <property type="entry name" value="Sha_B-like_N"/>
</dbReference>
<keyword evidence="4" id="KW-1185">Reference proteome</keyword>
<dbReference type="PANTHER" id="PTHR39387:SF1">
    <property type="entry name" value="SHAVENOID, ISOFORM B"/>
    <property type="match status" value="1"/>
</dbReference>
<evidence type="ECO:0000259" key="2">
    <source>
        <dbReference type="Pfam" id="PF23328"/>
    </source>
</evidence>
<gene>
    <name evidence="3" type="ORF">TKK_015006</name>
</gene>
<dbReference type="Proteomes" id="UP001627154">
    <property type="component" value="Unassembled WGS sequence"/>
</dbReference>
<sequence length="103" mass="11579">MQLSTWSLFLSCQIIIWRMNFADEITLTRLTDGDIFTTPGSCFEACMFLSSNTASPYTSDPTPAVDASITYDSCTCQCNNGLPIFREDLRICVDHINGKFILY</sequence>
<dbReference type="PANTHER" id="PTHR39387">
    <property type="entry name" value="SHAVENOID, ISOFORM B"/>
    <property type="match status" value="1"/>
</dbReference>
<feature type="domain" description="Shavenoid isoform B-like N-terminal" evidence="2">
    <location>
        <begin position="25"/>
        <end position="97"/>
    </location>
</feature>
<reference evidence="3 4" key="1">
    <citation type="journal article" date="2024" name="bioRxiv">
        <title>A reference genome for Trichogramma kaykai: A tiny desert-dwelling parasitoid wasp with competing sex-ratio distorters.</title>
        <authorList>
            <person name="Culotta J."/>
            <person name="Lindsey A.R."/>
        </authorList>
    </citation>
    <scope>NUCLEOTIDE SEQUENCE [LARGE SCALE GENOMIC DNA]</scope>
    <source>
        <strain evidence="3 4">KSX58</strain>
    </source>
</reference>
<feature type="chain" id="PRO_5044821411" description="Shavenoid isoform B-like N-terminal domain-containing protein" evidence="1">
    <location>
        <begin position="23"/>
        <end position="103"/>
    </location>
</feature>
<dbReference type="Pfam" id="PF23328">
    <property type="entry name" value="Sha_B_N"/>
    <property type="match status" value="1"/>
</dbReference>
<keyword evidence="1" id="KW-0732">Signal</keyword>
<organism evidence="3 4">
    <name type="scientific">Trichogramma kaykai</name>
    <dbReference type="NCBI Taxonomy" id="54128"/>
    <lineage>
        <taxon>Eukaryota</taxon>
        <taxon>Metazoa</taxon>
        <taxon>Ecdysozoa</taxon>
        <taxon>Arthropoda</taxon>
        <taxon>Hexapoda</taxon>
        <taxon>Insecta</taxon>
        <taxon>Pterygota</taxon>
        <taxon>Neoptera</taxon>
        <taxon>Endopterygota</taxon>
        <taxon>Hymenoptera</taxon>
        <taxon>Apocrita</taxon>
        <taxon>Proctotrupomorpha</taxon>
        <taxon>Chalcidoidea</taxon>
        <taxon>Trichogrammatidae</taxon>
        <taxon>Trichogramma</taxon>
    </lineage>
</organism>
<comment type="caution">
    <text evidence="3">The sequence shown here is derived from an EMBL/GenBank/DDBJ whole genome shotgun (WGS) entry which is preliminary data.</text>
</comment>
<feature type="signal peptide" evidence="1">
    <location>
        <begin position="1"/>
        <end position="22"/>
    </location>
</feature>
<name>A0ABD2WAV0_9HYME</name>
<dbReference type="EMBL" id="JBJJXI010000121">
    <property type="protein sequence ID" value="KAL3390205.1"/>
    <property type="molecule type" value="Genomic_DNA"/>
</dbReference>
<proteinExistence type="predicted"/>
<accession>A0ABD2WAV0</accession>
<evidence type="ECO:0000313" key="3">
    <source>
        <dbReference type="EMBL" id="KAL3390205.1"/>
    </source>
</evidence>
<evidence type="ECO:0000256" key="1">
    <source>
        <dbReference type="SAM" id="SignalP"/>
    </source>
</evidence>
<evidence type="ECO:0000313" key="4">
    <source>
        <dbReference type="Proteomes" id="UP001627154"/>
    </source>
</evidence>
<dbReference type="AlphaFoldDB" id="A0ABD2WAV0"/>
<protein>
    <recommendedName>
        <fullName evidence="2">Shavenoid isoform B-like N-terminal domain-containing protein</fullName>
    </recommendedName>
</protein>